<proteinExistence type="predicted"/>
<organism evidence="1 2">
    <name type="scientific">Aspergillus melleus</name>
    <dbReference type="NCBI Taxonomy" id="138277"/>
    <lineage>
        <taxon>Eukaryota</taxon>
        <taxon>Fungi</taxon>
        <taxon>Dikarya</taxon>
        <taxon>Ascomycota</taxon>
        <taxon>Pezizomycotina</taxon>
        <taxon>Eurotiomycetes</taxon>
        <taxon>Eurotiomycetidae</taxon>
        <taxon>Eurotiales</taxon>
        <taxon>Aspergillaceae</taxon>
        <taxon>Aspergillus</taxon>
        <taxon>Aspergillus subgen. Circumdati</taxon>
    </lineage>
</organism>
<evidence type="ECO:0000313" key="1">
    <source>
        <dbReference type="EMBL" id="KAK1149358.1"/>
    </source>
</evidence>
<accession>A0ACC3BFT1</accession>
<reference evidence="1 2" key="1">
    <citation type="journal article" date="2023" name="ACS Omega">
        <title>Identification of the Neoaspergillic Acid Biosynthesis Gene Cluster by Establishing an In Vitro CRISPR-Ribonucleoprotein Genetic System in Aspergillus melleus.</title>
        <authorList>
            <person name="Yuan B."/>
            <person name="Grau M.F."/>
            <person name="Murata R.M."/>
            <person name="Torok T."/>
            <person name="Venkateswaran K."/>
            <person name="Stajich J.E."/>
            <person name="Wang C.C.C."/>
        </authorList>
    </citation>
    <scope>NUCLEOTIDE SEQUENCE [LARGE SCALE GENOMIC DNA]</scope>
    <source>
        <strain evidence="1 2">IMV 1140</strain>
    </source>
</reference>
<evidence type="ECO:0000313" key="2">
    <source>
        <dbReference type="Proteomes" id="UP001177260"/>
    </source>
</evidence>
<comment type="caution">
    <text evidence="1">The sequence shown here is derived from an EMBL/GenBank/DDBJ whole genome shotgun (WGS) entry which is preliminary data.</text>
</comment>
<sequence>MLERAAGCLENAGRRFFRDSNGMIRGPKSFNSGPGKNAIASVECLRWLLISLRTKLTRPSSALGGKSSSGAVTNDARSPFLEFLYPPHAQEVVTSSLLRTPRRLPPRRKKKSIPSLSRNYATQAIGLRQSARECKPEDETVEEFNETSETRRKLDSLLADAELGQYDEAWALYVALGHPADMASALLAYLSSSAHAVDCRRAKRLFEGIAVDSRSAEDYLHLARSYHCNGLATEMISACKEAISKHRGHNCWAFTLANLFTAANWEAIQDIWQSKPTSSENQLWSLLVPYISAPDFAQSLLALSTYLDEGDADGSLRGLSSFFLAHVFSSRDVVENISTENLLLLLRKYHALGILKPHNYFDLIETFQSSDIRSTFVKSIIVYRNFRWQLQGEVPPSKILGKLLGRLATLEITTGVQYLLDEFTQFYRKPSVYAYRSALIAFSRAGDVQNVTRVFDRYLLDHGKPLSRKLVTPVLYVHARAGDVKSTLRQFKRISEEFDLTPNTICWNIVLTAYGRSDDFNGAFETFKTMLEHKVEPNSHTFGTLMGLSANKGDIETVRQLLVLAKKKQVQITTPLLDTVVEAYCNNHRLDLAESVAETCVGLRVKGSRLRMWNLLLWNHAFRMDLDAISRIRSRMDAIGLAPDEMTYAALMLSLVLINQTDSARRILRTLHRSRRIFASEFHYTIILYGYVKARNRDMVHIVFREIKKRFSKPGLSSHLLVLRSQLHRDLQLVQHGGGEADAAQIRLEYAEKFLVETLVEFDRTKLASKEPLPGAGRRSPSRAFPVVYFEHIINAYGTRGVSKKARELFDEYLRSRTAPDDPETVEDIAPIRLISALMLAHLKGGEYQKVEECWNMVLPRAKTLASRPNVDEWLSIKSPLTTDATEPGPPQPSLPISVRSEPEGVLQSATSEATWPRTSVLPSYRFCISRPLSLYMRSLAYRNEAWKLPQLALDIKKAGFSLTTFNWSTMVQMLASSDRPSDQAEAFTIFETKFMPNFPGWKNLRRGYGLKPDGVPDSIDLMEKPNRSKPPHVLGKEGRRYWSKIQPDFLQPTYISMVYLASSLLRFRERSLYDGSAEVKALYREAPRTIKAIARMPVLRDKFQGVLLRRRQERSDKQNDGSHHFVWTGGILGVGGRRRAIPQPEKEENDQHEEEGLEEDEEANETEETEQTEEIEKTEEEKEAEALALQYAHVRPDPDNTTEVAEDSFIIDETLSYGNTSELLEKTIDSQDEYDIEAESLLEARRIADGVIDEMLDVEQRDSPGENDQHDDNPPLLEEEHHSDQDHSDTENQPPDGEMHEKSDEDSR</sequence>
<name>A0ACC3BFT1_9EURO</name>
<keyword evidence="2" id="KW-1185">Reference proteome</keyword>
<dbReference type="Proteomes" id="UP001177260">
    <property type="component" value="Unassembled WGS sequence"/>
</dbReference>
<gene>
    <name evidence="1" type="ORF">N8T08_006581</name>
</gene>
<dbReference type="EMBL" id="JAOPJF010000004">
    <property type="protein sequence ID" value="KAK1149358.1"/>
    <property type="molecule type" value="Genomic_DNA"/>
</dbReference>
<protein>
    <submittedName>
        <fullName evidence="1">Uncharacterized protein</fullName>
    </submittedName>
</protein>